<protein>
    <submittedName>
        <fullName evidence="3">Uncharacterized protein</fullName>
    </submittedName>
</protein>
<proteinExistence type="predicted"/>
<evidence type="ECO:0000313" key="4">
    <source>
        <dbReference type="Proteomes" id="UP000823588"/>
    </source>
</evidence>
<feature type="transmembrane region" description="Helical" evidence="2">
    <location>
        <begin position="6"/>
        <end position="22"/>
    </location>
</feature>
<dbReference type="RefSeq" id="WP_209486631.1">
    <property type="nucleotide sequence ID" value="NZ_JAGGKQ010000026.1"/>
</dbReference>
<feature type="transmembrane region" description="Helical" evidence="2">
    <location>
        <begin position="57"/>
        <end position="74"/>
    </location>
</feature>
<organism evidence="3 4">
    <name type="scientific">Halorubrum alkaliphilum</name>
    <dbReference type="NCBI Taxonomy" id="261290"/>
    <lineage>
        <taxon>Archaea</taxon>
        <taxon>Methanobacteriati</taxon>
        <taxon>Methanobacteriota</taxon>
        <taxon>Stenosarchaea group</taxon>
        <taxon>Halobacteria</taxon>
        <taxon>Halobacteriales</taxon>
        <taxon>Haloferacaceae</taxon>
        <taxon>Halorubrum</taxon>
    </lineage>
</organism>
<dbReference type="EMBL" id="JAGGKQ010000026">
    <property type="protein sequence ID" value="MBP1923631.1"/>
    <property type="molecule type" value="Genomic_DNA"/>
</dbReference>
<evidence type="ECO:0000313" key="3">
    <source>
        <dbReference type="EMBL" id="MBP1923631.1"/>
    </source>
</evidence>
<keyword evidence="2" id="KW-0812">Transmembrane</keyword>
<feature type="transmembrane region" description="Helical" evidence="2">
    <location>
        <begin position="86"/>
        <end position="108"/>
    </location>
</feature>
<gene>
    <name evidence="3" type="ORF">J2751_002676</name>
</gene>
<feature type="region of interest" description="Disordered" evidence="1">
    <location>
        <begin position="297"/>
        <end position="325"/>
    </location>
</feature>
<name>A0A8T4GJQ9_9EURY</name>
<feature type="transmembrane region" description="Helical" evidence="2">
    <location>
        <begin position="234"/>
        <end position="252"/>
    </location>
</feature>
<reference evidence="3" key="1">
    <citation type="submission" date="2021-03" db="EMBL/GenBank/DDBJ databases">
        <title>Genomic Encyclopedia of Type Strains, Phase IV (KMG-IV): sequencing the most valuable type-strain genomes for metagenomic binning, comparative biology and taxonomic classification.</title>
        <authorList>
            <person name="Goeker M."/>
        </authorList>
    </citation>
    <scope>NUCLEOTIDE SEQUENCE</scope>
    <source>
        <strain evidence="3">DSM 23564</strain>
    </source>
</reference>
<comment type="caution">
    <text evidence="3">The sequence shown here is derived from an EMBL/GenBank/DDBJ whole genome shotgun (WGS) entry which is preliminary data.</text>
</comment>
<evidence type="ECO:0000256" key="1">
    <source>
        <dbReference type="SAM" id="MobiDB-lite"/>
    </source>
</evidence>
<sequence>MTAAVFNGLFAVLVYIPVAYLYRSLYPWMSEHNYGVMALILYLPLPFLFFSLPMRDALSAFSFLSFLALGVYALQERDVAMGLTIVPLWAMVFLLRPELGLVGLLGFGAAGSVDLIRVLDIELSIPSLAVVLGGLGALGFGLFAEVLYSFERANRELAYRAQGGAVYLDGMQYSSWFDFLLAAPGRVLYFVFTPFPLHVESVFHLLAFTAVPIVIVLFVGAIRSLYECEFDETVAVLLIVVFLAGSAGYGAINSNFGTGVRHRIIFEFILVIVAAPVIARWELLVREWLGVVPHHRDEHDEQQRETQELDSHVEARREYSNEARE</sequence>
<feature type="transmembrane region" description="Helical" evidence="2">
    <location>
        <begin position="34"/>
        <end position="51"/>
    </location>
</feature>
<keyword evidence="2" id="KW-1133">Transmembrane helix</keyword>
<dbReference type="Proteomes" id="UP000823588">
    <property type="component" value="Unassembled WGS sequence"/>
</dbReference>
<dbReference type="AlphaFoldDB" id="A0A8T4GJQ9"/>
<keyword evidence="4" id="KW-1185">Reference proteome</keyword>
<dbReference type="OrthoDB" id="206042at2157"/>
<accession>A0A8T4GJQ9</accession>
<evidence type="ECO:0000256" key="2">
    <source>
        <dbReference type="SAM" id="Phobius"/>
    </source>
</evidence>
<feature type="transmembrane region" description="Helical" evidence="2">
    <location>
        <begin position="264"/>
        <end position="281"/>
    </location>
</feature>
<keyword evidence="2" id="KW-0472">Membrane</keyword>
<feature type="transmembrane region" description="Helical" evidence="2">
    <location>
        <begin position="201"/>
        <end position="222"/>
    </location>
</feature>
<feature type="transmembrane region" description="Helical" evidence="2">
    <location>
        <begin position="128"/>
        <end position="150"/>
    </location>
</feature>